<keyword evidence="1" id="KW-0812">Transmembrane</keyword>
<evidence type="ECO:0000313" key="2">
    <source>
        <dbReference type="EMBL" id="JAC73805.1"/>
    </source>
</evidence>
<dbReference type="EMBL" id="GBEZ01012048">
    <property type="protein sequence ID" value="JAC73805.1"/>
    <property type="molecule type" value="Transcribed_RNA"/>
</dbReference>
<reference evidence="2" key="1">
    <citation type="submission" date="2014-05" db="EMBL/GenBank/DDBJ databases">
        <title>The transcriptome of the halophilic microalga Tetraselmis sp. GSL018 isolated from the Great Salt Lake, Utah.</title>
        <authorList>
            <person name="Jinkerson R.E."/>
            <person name="D'Adamo S."/>
            <person name="Posewitz M.C."/>
        </authorList>
    </citation>
    <scope>NUCLEOTIDE SEQUENCE</scope>
    <source>
        <strain evidence="2">GSL018</strain>
    </source>
</reference>
<organism evidence="2">
    <name type="scientific">Tetraselmis sp. GSL018</name>
    <dbReference type="NCBI Taxonomy" id="582737"/>
    <lineage>
        <taxon>Eukaryota</taxon>
        <taxon>Viridiplantae</taxon>
        <taxon>Chlorophyta</taxon>
        <taxon>core chlorophytes</taxon>
        <taxon>Chlorodendrophyceae</taxon>
        <taxon>Chlorodendrales</taxon>
        <taxon>Chlorodendraceae</taxon>
        <taxon>Tetraselmis</taxon>
    </lineage>
</organism>
<feature type="non-terminal residue" evidence="2">
    <location>
        <position position="1"/>
    </location>
</feature>
<name>A0A061RSW4_9CHLO</name>
<sequence length="68" mass="7806">VDGRYSPRKTSFHTMADMKQFLASWLKEEWQNEDKRRTNWCLVRAAALFGGSVFLIRAFGDQVVAPGN</sequence>
<gene>
    <name evidence="2" type="ORF">TSPGSL018_27778</name>
</gene>
<accession>A0A061RSW4</accession>
<keyword evidence="1" id="KW-0472">Membrane</keyword>
<proteinExistence type="predicted"/>
<dbReference type="AlphaFoldDB" id="A0A061RSW4"/>
<feature type="transmembrane region" description="Helical" evidence="1">
    <location>
        <begin position="41"/>
        <end position="60"/>
    </location>
</feature>
<evidence type="ECO:0000256" key="1">
    <source>
        <dbReference type="SAM" id="Phobius"/>
    </source>
</evidence>
<keyword evidence="1" id="KW-1133">Transmembrane helix</keyword>
<protein>
    <submittedName>
        <fullName evidence="2">Uncharacterized protein</fullName>
    </submittedName>
</protein>